<name>A0A1I7WJA7_HETBA</name>
<organism evidence="1 2">
    <name type="scientific">Heterorhabditis bacteriophora</name>
    <name type="common">Entomopathogenic nematode worm</name>
    <dbReference type="NCBI Taxonomy" id="37862"/>
    <lineage>
        <taxon>Eukaryota</taxon>
        <taxon>Metazoa</taxon>
        <taxon>Ecdysozoa</taxon>
        <taxon>Nematoda</taxon>
        <taxon>Chromadorea</taxon>
        <taxon>Rhabditida</taxon>
        <taxon>Rhabditina</taxon>
        <taxon>Rhabditomorpha</taxon>
        <taxon>Strongyloidea</taxon>
        <taxon>Heterorhabditidae</taxon>
        <taxon>Heterorhabditis</taxon>
    </lineage>
</organism>
<dbReference type="Proteomes" id="UP000095283">
    <property type="component" value="Unplaced"/>
</dbReference>
<accession>A0A1I7WJA7</accession>
<dbReference type="InterPro" id="IPR052709">
    <property type="entry name" value="Transposase-MT_Hybrid"/>
</dbReference>
<dbReference type="InterPro" id="IPR001888">
    <property type="entry name" value="Transposase_1"/>
</dbReference>
<dbReference type="AlphaFoldDB" id="A0A1I7WJA7"/>
<protein>
    <submittedName>
        <fullName evidence="2">Transposase</fullName>
    </submittedName>
</protein>
<keyword evidence="1" id="KW-1185">Reference proteome</keyword>
<evidence type="ECO:0000313" key="2">
    <source>
        <dbReference type="WBParaSite" id="Hba_05049"/>
    </source>
</evidence>
<sequence length="227" mass="26749">MSHQTLSSKGRILQKHANQYDLTCRYRFRRFKAGDFDVNDRQHSGTPRTAKTDALKSLLDENLSQTRKGLAEQLGWVPYELSENSIGRRLNICISLLARQRKKNFLWKIVTGDEKWIMYDNPKRTYSWPIHLCIWWDMKGVLFYELLQPGETVTAERYGRQLTDLFNAIEQKRPFSGQGSRKVIWLDDNARPHQTILNLAGKFSRTRLIHRTWCLRITIYSGRCRTV</sequence>
<dbReference type="Gene3D" id="1.10.10.10">
    <property type="entry name" value="Winged helix-like DNA-binding domain superfamily/Winged helix DNA-binding domain"/>
    <property type="match status" value="1"/>
</dbReference>
<dbReference type="WBParaSite" id="Hba_05049">
    <property type="protein sequence ID" value="Hba_05049"/>
    <property type="gene ID" value="Hba_05049"/>
</dbReference>
<evidence type="ECO:0000313" key="1">
    <source>
        <dbReference type="Proteomes" id="UP000095283"/>
    </source>
</evidence>
<dbReference type="PANTHER" id="PTHR46060">
    <property type="entry name" value="MARINER MOS1 TRANSPOSASE-LIKE PROTEIN"/>
    <property type="match status" value="1"/>
</dbReference>
<dbReference type="Gene3D" id="3.30.420.10">
    <property type="entry name" value="Ribonuclease H-like superfamily/Ribonuclease H"/>
    <property type="match status" value="1"/>
</dbReference>
<dbReference type="GO" id="GO:0003676">
    <property type="term" value="F:nucleic acid binding"/>
    <property type="evidence" value="ECO:0007669"/>
    <property type="project" value="InterPro"/>
</dbReference>
<dbReference type="InterPro" id="IPR036388">
    <property type="entry name" value="WH-like_DNA-bd_sf"/>
</dbReference>
<dbReference type="Pfam" id="PF01359">
    <property type="entry name" value="Transposase_1"/>
    <property type="match status" value="1"/>
</dbReference>
<proteinExistence type="predicted"/>
<reference evidence="2" key="1">
    <citation type="submission" date="2016-11" db="UniProtKB">
        <authorList>
            <consortium name="WormBaseParasite"/>
        </authorList>
    </citation>
    <scope>IDENTIFICATION</scope>
</reference>
<dbReference type="InterPro" id="IPR036397">
    <property type="entry name" value="RNaseH_sf"/>
</dbReference>
<dbReference type="PANTHER" id="PTHR46060:SF1">
    <property type="entry name" value="MARINER MOS1 TRANSPOSASE-LIKE PROTEIN"/>
    <property type="match status" value="1"/>
</dbReference>